<keyword evidence="6" id="KW-0804">Transcription</keyword>
<feature type="region of interest" description="Disordered" evidence="9">
    <location>
        <begin position="156"/>
        <end position="234"/>
    </location>
</feature>
<dbReference type="InterPro" id="IPR012677">
    <property type="entry name" value="Nucleotide-bd_a/b_plait_sf"/>
</dbReference>
<feature type="compositionally biased region" description="Low complexity" evidence="9">
    <location>
        <begin position="448"/>
        <end position="457"/>
    </location>
</feature>
<feature type="compositionally biased region" description="Polar residues" evidence="9">
    <location>
        <begin position="51"/>
        <end position="67"/>
    </location>
</feature>
<evidence type="ECO:0000256" key="2">
    <source>
        <dbReference type="ARBA" id="ARBA00022553"/>
    </source>
</evidence>
<dbReference type="Ensembl" id="ENSMMOT00000014141.1">
    <property type="protein sequence ID" value="ENSMMOP00000013917.1"/>
    <property type="gene ID" value="ENSMMOG00000010659.1"/>
</dbReference>
<proteinExistence type="predicted"/>
<dbReference type="Pfam" id="PF00076">
    <property type="entry name" value="RRM_1"/>
    <property type="match status" value="1"/>
</dbReference>
<protein>
    <recommendedName>
        <fullName evidence="10">RRM domain-containing protein</fullName>
    </recommendedName>
</protein>
<evidence type="ECO:0000256" key="4">
    <source>
        <dbReference type="ARBA" id="ARBA00023015"/>
    </source>
</evidence>
<evidence type="ECO:0000256" key="1">
    <source>
        <dbReference type="ARBA" id="ARBA00004123"/>
    </source>
</evidence>
<sequence length="576" mass="64081">MERKVLRSGTVRNTVQESPPKPERSIKERRKFPKVPFASASLSSVKPKKPNTCQSITQEITTTTLPPKTNVKVASLVPSRQEMAPISARPEKSQLSSPTILSSQQPDEKPKHPAPVPEKLEDSAPAPSTVLPPVSLEILTAAPIPMTTPVSEALPPVASLLPEPKPKSLSLAEYRQLRQQKKPAPVENQDNGNSSKWPSLPELPKELPPIPYLPEPSPKDPRPLTPPATPPHQMWKPIAPVALLGKSKAAEISKSNPSKVIQIEPQPLPTVRSRSKPTFASSATVAPEVACMDHDYCIPSKGIGEPGKRWNVKQLSFITIKPIKPTETTTQTLPAAQFPLTEPLDHRTDGMQRSSVLETPDASPARQESVKEESPRRGPFGRSYRRPEASRTPSPSSSPKERTRGRSRKRKSHRSPSPTSSSSESDSHSTRSQSRSRSPPRKSRSRSRSLSPERQSQWSKSRIRGTMTQKELRERFSLFGEIEDCTLHFRDHGDNYGFVTYYDTKDAFTAIENGSKLRQPDELPFDLCFGGRRQFCQTSYADLDSSREFDPLSARGKFHALDFDTLLKQAQQNLKR</sequence>
<dbReference type="PANTHER" id="PTHR15528:SF5">
    <property type="entry name" value="PEROXISOME PROLIFERATOR-ACTIVATED RECEPTOR GAMMA COACTIVATOR-RELATED PROTEIN 1"/>
    <property type="match status" value="1"/>
</dbReference>
<feature type="compositionally biased region" description="Basic residues" evidence="9">
    <location>
        <begin position="405"/>
        <end position="414"/>
    </location>
</feature>
<evidence type="ECO:0000256" key="8">
    <source>
        <dbReference type="PROSITE-ProRule" id="PRU00176"/>
    </source>
</evidence>
<feature type="domain" description="RRM" evidence="10">
    <location>
        <begin position="443"/>
        <end position="533"/>
    </location>
</feature>
<evidence type="ECO:0000313" key="12">
    <source>
        <dbReference type="Proteomes" id="UP000261620"/>
    </source>
</evidence>
<keyword evidence="2" id="KW-0597">Phosphoprotein</keyword>
<name>A0A3Q3WNB6_MOLML</name>
<dbReference type="PANTHER" id="PTHR15528">
    <property type="entry name" value="PEROXISOME PROLIFERATOR ACTIVATED RECEPTOR GAMMA COACTIVATOR 1 PGC-1 -RELATED"/>
    <property type="match status" value="1"/>
</dbReference>
<evidence type="ECO:0000256" key="3">
    <source>
        <dbReference type="ARBA" id="ARBA00022884"/>
    </source>
</evidence>
<dbReference type="SUPFAM" id="SSF54928">
    <property type="entry name" value="RNA-binding domain, RBD"/>
    <property type="match status" value="1"/>
</dbReference>
<keyword evidence="3 8" id="KW-0694">RNA-binding</keyword>
<dbReference type="AlphaFoldDB" id="A0A3Q3WNB6"/>
<comment type="subcellular location">
    <subcellularLocation>
        <location evidence="1">Nucleus</location>
    </subcellularLocation>
</comment>
<reference evidence="11" key="1">
    <citation type="submission" date="2025-08" db="UniProtKB">
        <authorList>
            <consortium name="Ensembl"/>
        </authorList>
    </citation>
    <scope>IDENTIFICATION</scope>
</reference>
<feature type="region of interest" description="Disordered" evidence="9">
    <location>
        <begin position="1"/>
        <end position="130"/>
    </location>
</feature>
<feature type="region of interest" description="Disordered" evidence="9">
    <location>
        <begin position="249"/>
        <end position="276"/>
    </location>
</feature>
<dbReference type="InterPro" id="IPR035979">
    <property type="entry name" value="RBD_domain_sf"/>
</dbReference>
<dbReference type="GO" id="GO:0003723">
    <property type="term" value="F:RNA binding"/>
    <property type="evidence" value="ECO:0007669"/>
    <property type="project" value="UniProtKB-UniRule"/>
</dbReference>
<evidence type="ECO:0000259" key="10">
    <source>
        <dbReference type="PROSITE" id="PS50102"/>
    </source>
</evidence>
<dbReference type="GO" id="GO:0005634">
    <property type="term" value="C:nucleus"/>
    <property type="evidence" value="ECO:0007669"/>
    <property type="project" value="UniProtKB-SubCell"/>
</dbReference>
<dbReference type="GO" id="GO:0003712">
    <property type="term" value="F:transcription coregulator activity"/>
    <property type="evidence" value="ECO:0007669"/>
    <property type="project" value="InterPro"/>
</dbReference>
<evidence type="ECO:0000256" key="9">
    <source>
        <dbReference type="SAM" id="MobiDB-lite"/>
    </source>
</evidence>
<feature type="compositionally biased region" description="Polar residues" evidence="9">
    <location>
        <begin position="93"/>
        <end position="105"/>
    </location>
</feature>
<keyword evidence="5" id="KW-0010">Activator</keyword>
<evidence type="ECO:0000256" key="7">
    <source>
        <dbReference type="ARBA" id="ARBA00023242"/>
    </source>
</evidence>
<feature type="region of interest" description="Disordered" evidence="9">
    <location>
        <begin position="328"/>
        <end position="466"/>
    </location>
</feature>
<dbReference type="InterPro" id="IPR000504">
    <property type="entry name" value="RRM_dom"/>
</dbReference>
<feature type="compositionally biased region" description="Polar residues" evidence="9">
    <location>
        <begin position="188"/>
        <end position="197"/>
    </location>
</feature>
<keyword evidence="4" id="KW-0805">Transcription regulation</keyword>
<organism evidence="11 12">
    <name type="scientific">Mola mola</name>
    <name type="common">Ocean sunfish</name>
    <name type="synonym">Tetraodon mola</name>
    <dbReference type="NCBI Taxonomy" id="94237"/>
    <lineage>
        <taxon>Eukaryota</taxon>
        <taxon>Metazoa</taxon>
        <taxon>Chordata</taxon>
        <taxon>Craniata</taxon>
        <taxon>Vertebrata</taxon>
        <taxon>Euteleostomi</taxon>
        <taxon>Actinopterygii</taxon>
        <taxon>Neopterygii</taxon>
        <taxon>Teleostei</taxon>
        <taxon>Neoteleostei</taxon>
        <taxon>Acanthomorphata</taxon>
        <taxon>Eupercaria</taxon>
        <taxon>Tetraodontiformes</taxon>
        <taxon>Molidae</taxon>
        <taxon>Mola</taxon>
    </lineage>
</organism>
<feature type="compositionally biased region" description="Basic residues" evidence="9">
    <location>
        <begin position="438"/>
        <end position="447"/>
    </location>
</feature>
<dbReference type="InterPro" id="IPR034605">
    <property type="entry name" value="PGC-1"/>
</dbReference>
<keyword evidence="12" id="KW-1185">Reference proteome</keyword>
<dbReference type="Proteomes" id="UP000261620">
    <property type="component" value="Unplaced"/>
</dbReference>
<feature type="compositionally biased region" description="Low complexity" evidence="9">
    <location>
        <begin position="159"/>
        <end position="171"/>
    </location>
</feature>
<evidence type="ECO:0000256" key="5">
    <source>
        <dbReference type="ARBA" id="ARBA00023159"/>
    </source>
</evidence>
<dbReference type="Gene3D" id="3.30.70.330">
    <property type="match status" value="1"/>
</dbReference>
<feature type="compositionally biased region" description="Pro residues" evidence="9">
    <location>
        <begin position="206"/>
        <end position="216"/>
    </location>
</feature>
<dbReference type="GO" id="GO:0045944">
    <property type="term" value="P:positive regulation of transcription by RNA polymerase II"/>
    <property type="evidence" value="ECO:0007669"/>
    <property type="project" value="TreeGrafter"/>
</dbReference>
<reference evidence="11" key="2">
    <citation type="submission" date="2025-09" db="UniProtKB">
        <authorList>
            <consortium name="Ensembl"/>
        </authorList>
    </citation>
    <scope>IDENTIFICATION</scope>
</reference>
<evidence type="ECO:0000313" key="11">
    <source>
        <dbReference type="Ensembl" id="ENSMMOP00000013917.1"/>
    </source>
</evidence>
<feature type="compositionally biased region" description="Low complexity" evidence="9">
    <location>
        <begin position="415"/>
        <end position="437"/>
    </location>
</feature>
<accession>A0A3Q3WNB6</accession>
<dbReference type="STRING" id="94237.ENSMMOP00000013917"/>
<dbReference type="PROSITE" id="PS50102">
    <property type="entry name" value="RRM"/>
    <property type="match status" value="1"/>
</dbReference>
<evidence type="ECO:0000256" key="6">
    <source>
        <dbReference type="ARBA" id="ARBA00023163"/>
    </source>
</evidence>
<keyword evidence="7" id="KW-0539">Nucleus</keyword>